<evidence type="ECO:0000256" key="3">
    <source>
        <dbReference type="ARBA" id="ARBA00022630"/>
    </source>
</evidence>
<keyword evidence="9" id="KW-1185">Reference proteome</keyword>
<feature type="region of interest" description="Disordered" evidence="6">
    <location>
        <begin position="44"/>
        <end position="123"/>
    </location>
</feature>
<keyword evidence="4" id="KW-0274">FAD</keyword>
<dbReference type="PANTHER" id="PTHR42973:SF39">
    <property type="entry name" value="FAD-BINDING PCMH-TYPE DOMAIN-CONTAINING PROTEIN"/>
    <property type="match status" value="1"/>
</dbReference>
<keyword evidence="3" id="KW-0285">Flavoprotein</keyword>
<dbReference type="InterPro" id="IPR006094">
    <property type="entry name" value="Oxid_FAD_bind_N"/>
</dbReference>
<evidence type="ECO:0000256" key="1">
    <source>
        <dbReference type="ARBA" id="ARBA00001974"/>
    </source>
</evidence>
<evidence type="ECO:0000313" key="8">
    <source>
        <dbReference type="EMBL" id="CAG8527501.1"/>
    </source>
</evidence>
<feature type="region of interest" description="Disordered" evidence="6">
    <location>
        <begin position="187"/>
        <end position="207"/>
    </location>
</feature>
<dbReference type="InterPro" id="IPR050416">
    <property type="entry name" value="FAD-linked_Oxidoreductase"/>
</dbReference>
<evidence type="ECO:0000256" key="4">
    <source>
        <dbReference type="ARBA" id="ARBA00022827"/>
    </source>
</evidence>
<dbReference type="Pfam" id="PF01565">
    <property type="entry name" value="FAD_binding_4"/>
    <property type="match status" value="1"/>
</dbReference>
<evidence type="ECO:0000256" key="6">
    <source>
        <dbReference type="SAM" id="MobiDB-lite"/>
    </source>
</evidence>
<accession>A0A9N9AG87</accession>
<evidence type="ECO:0000313" key="9">
    <source>
        <dbReference type="Proteomes" id="UP000789739"/>
    </source>
</evidence>
<evidence type="ECO:0000259" key="7">
    <source>
        <dbReference type="PROSITE" id="PS51387"/>
    </source>
</evidence>
<sequence>MARPRKTVLLFVSWIVVMTVMVPLLLSTTAEAFDVRLLFTRGELNPPKSCKALTKRHNHPGGSGSGSGGSGSGSGGSGSGSGGSGSGGGGSGSGGGGSGSGGGGSGSGGGGSGSGGGGSGGGGGGATGGGGGGGGGGATGGGGGGATGGGGGGATGGGGGGATGGGGGGATGGGGGGATGGGGGGATGGGGGGGGGGSTSTTTTVTTSQGNTVTTIISGTTTSIIINSDVVDNTIVASFSASSYSKVDDCLYATAALVDCSVAFKLKPVPRSGGHSYEEYSSLTDSIVIDLSRIAYVSVDTATSIAVVGGGIRLGTLYLILEKLGFTIPGPFVPTIGISGLISSGGYGLGTRKYGITADLIIGAVIVDVHGNALSVSATENADIFWAIRGGGGGTYGIITQLKIQLQATWADSTVFSYDYDFTSAATVIKTYSEWSATAAGEITSFLGFAGGILQFRGHYIGTVKAATPILGGSGLVTIPNKNPILKACPSLLSRSFFLGDLTCKNNGLLNVGTDPFAPIVGAVAGATVTAGVLPNIAPAPQTPRENAKAKSIFFNAPFTVEQSTSITTLLQSAPAGAKVEFFGLGGILATQVTNLTAYFHRKWTLHVVVTVILNGDATADAQAITWINRWDTEIRIFATTYSYNGYVDADLKNATTSYYGDNEARLKIIKGQVDPTDIFGDSQSIFPQIVTDGAGPCNGTTPPGPPSTASLPNILSSWSALALTLITLVFPIIL</sequence>
<comment type="cofactor">
    <cofactor evidence="1">
        <name>FAD</name>
        <dbReference type="ChEBI" id="CHEBI:57692"/>
    </cofactor>
</comment>
<dbReference type="InterPro" id="IPR016169">
    <property type="entry name" value="FAD-bd_PCMH_sub2"/>
</dbReference>
<keyword evidence="5" id="KW-0560">Oxidoreductase</keyword>
<dbReference type="SUPFAM" id="SSF56176">
    <property type="entry name" value="FAD-binding/transporter-associated domain-like"/>
    <property type="match status" value="1"/>
</dbReference>
<protein>
    <submittedName>
        <fullName evidence="8">5845_t:CDS:1</fullName>
    </submittedName>
</protein>
<dbReference type="GO" id="GO:0016491">
    <property type="term" value="F:oxidoreductase activity"/>
    <property type="evidence" value="ECO:0007669"/>
    <property type="project" value="UniProtKB-KW"/>
</dbReference>
<evidence type="ECO:0000256" key="2">
    <source>
        <dbReference type="ARBA" id="ARBA00005466"/>
    </source>
</evidence>
<proteinExistence type="inferred from homology"/>
<reference evidence="8" key="1">
    <citation type="submission" date="2021-06" db="EMBL/GenBank/DDBJ databases">
        <authorList>
            <person name="Kallberg Y."/>
            <person name="Tangrot J."/>
            <person name="Rosling A."/>
        </authorList>
    </citation>
    <scope>NUCLEOTIDE SEQUENCE</scope>
    <source>
        <strain evidence="8">BR232B</strain>
    </source>
</reference>
<dbReference type="Gene3D" id="3.30.465.10">
    <property type="match status" value="2"/>
</dbReference>
<comment type="caution">
    <text evidence="8">The sequence shown here is derived from an EMBL/GenBank/DDBJ whole genome shotgun (WGS) entry which is preliminary data.</text>
</comment>
<dbReference type="AlphaFoldDB" id="A0A9N9AG87"/>
<dbReference type="OrthoDB" id="415825at2759"/>
<dbReference type="EMBL" id="CAJVPI010000378">
    <property type="protein sequence ID" value="CAG8527501.1"/>
    <property type="molecule type" value="Genomic_DNA"/>
</dbReference>
<dbReference type="Proteomes" id="UP000789739">
    <property type="component" value="Unassembled WGS sequence"/>
</dbReference>
<dbReference type="InterPro" id="IPR016166">
    <property type="entry name" value="FAD-bd_PCMH"/>
</dbReference>
<dbReference type="PROSITE" id="PS51387">
    <property type="entry name" value="FAD_PCMH"/>
    <property type="match status" value="1"/>
</dbReference>
<feature type="compositionally biased region" description="Gly residues" evidence="6">
    <location>
        <begin position="187"/>
        <end position="198"/>
    </location>
</feature>
<dbReference type="Pfam" id="PF08031">
    <property type="entry name" value="BBE"/>
    <property type="match status" value="1"/>
</dbReference>
<dbReference type="InterPro" id="IPR036318">
    <property type="entry name" value="FAD-bd_PCMH-like_sf"/>
</dbReference>
<evidence type="ECO:0000256" key="5">
    <source>
        <dbReference type="ARBA" id="ARBA00023002"/>
    </source>
</evidence>
<name>A0A9N9AG87_9GLOM</name>
<organism evidence="8 9">
    <name type="scientific">Paraglomus brasilianum</name>
    <dbReference type="NCBI Taxonomy" id="144538"/>
    <lineage>
        <taxon>Eukaryota</taxon>
        <taxon>Fungi</taxon>
        <taxon>Fungi incertae sedis</taxon>
        <taxon>Mucoromycota</taxon>
        <taxon>Glomeromycotina</taxon>
        <taxon>Glomeromycetes</taxon>
        <taxon>Paraglomerales</taxon>
        <taxon>Paraglomeraceae</taxon>
        <taxon>Paraglomus</taxon>
    </lineage>
</organism>
<dbReference type="PANTHER" id="PTHR42973">
    <property type="entry name" value="BINDING OXIDOREDUCTASE, PUTATIVE (AFU_ORTHOLOGUE AFUA_1G17690)-RELATED"/>
    <property type="match status" value="1"/>
</dbReference>
<dbReference type="GO" id="GO:0071949">
    <property type="term" value="F:FAD binding"/>
    <property type="evidence" value="ECO:0007669"/>
    <property type="project" value="InterPro"/>
</dbReference>
<feature type="domain" description="FAD-binding PCMH-type" evidence="7">
    <location>
        <begin position="244"/>
        <end position="409"/>
    </location>
</feature>
<gene>
    <name evidence="8" type="ORF">PBRASI_LOCUS3941</name>
</gene>
<dbReference type="InterPro" id="IPR012951">
    <property type="entry name" value="BBE"/>
</dbReference>
<feature type="compositionally biased region" description="Gly residues" evidence="6">
    <location>
        <begin position="61"/>
        <end position="123"/>
    </location>
</feature>
<comment type="similarity">
    <text evidence="2">Belongs to the oxygen-dependent FAD-linked oxidoreductase family.</text>
</comment>
<dbReference type="Gene3D" id="3.40.462.20">
    <property type="match status" value="1"/>
</dbReference>